<feature type="compositionally biased region" description="Polar residues" evidence="1">
    <location>
        <begin position="210"/>
        <end position="219"/>
    </location>
</feature>
<organism evidence="3 4">
    <name type="scientific">Thelohanellus kitauei</name>
    <name type="common">Myxosporean</name>
    <dbReference type="NCBI Taxonomy" id="669202"/>
    <lineage>
        <taxon>Eukaryota</taxon>
        <taxon>Metazoa</taxon>
        <taxon>Cnidaria</taxon>
        <taxon>Myxozoa</taxon>
        <taxon>Myxosporea</taxon>
        <taxon>Bivalvulida</taxon>
        <taxon>Platysporina</taxon>
        <taxon>Myxobolidae</taxon>
        <taxon>Thelohanellus</taxon>
    </lineage>
</organism>
<feature type="transmembrane region" description="Helical" evidence="2">
    <location>
        <begin position="291"/>
        <end position="313"/>
    </location>
</feature>
<feature type="region of interest" description="Disordered" evidence="1">
    <location>
        <begin position="64"/>
        <end position="101"/>
    </location>
</feature>
<feature type="compositionally biased region" description="Polar residues" evidence="1">
    <location>
        <begin position="65"/>
        <end position="101"/>
    </location>
</feature>
<comment type="caution">
    <text evidence="3">The sequence shown here is derived from an EMBL/GenBank/DDBJ whole genome shotgun (WGS) entry which is preliminary data.</text>
</comment>
<dbReference type="Proteomes" id="UP000031668">
    <property type="component" value="Unassembled WGS sequence"/>
</dbReference>
<keyword evidence="2" id="KW-0472">Membrane</keyword>
<accession>A0A0C2MFN9</accession>
<keyword evidence="4" id="KW-1185">Reference proteome</keyword>
<feature type="compositionally biased region" description="Low complexity" evidence="1">
    <location>
        <begin position="233"/>
        <end position="246"/>
    </location>
</feature>
<evidence type="ECO:0000313" key="4">
    <source>
        <dbReference type="Proteomes" id="UP000031668"/>
    </source>
</evidence>
<evidence type="ECO:0000256" key="1">
    <source>
        <dbReference type="SAM" id="MobiDB-lite"/>
    </source>
</evidence>
<dbReference type="EMBL" id="JWZT01004769">
    <property type="protein sequence ID" value="KII63174.1"/>
    <property type="molecule type" value="Genomic_DNA"/>
</dbReference>
<keyword evidence="2" id="KW-0812">Transmembrane</keyword>
<sequence>MDISVYLIKININLNIIFGTVPNIDKDYHDLSNIWAKKMKPSYINLLILVVVYRIAVLTQEEPDNTTNQPEAKNPLHSSNDENTSPLSSELIPSNNQNGAHVTVQGQSSVNTVNDESFSITTISDPGISQAKSDGKANELTKNAGVLGNVLGLLKDFVSNFATSIFSDGNKTQNRTHSGESNQTLIKTDISIGTTEQPNQTYQEKERRINIQNQSGLIESTSSTSTPVEEYEGSTSETTEEPYLPTETDDYGELPDGESTYTDIDYTDEELNNGPGSKNNGKEKKHSTSDIFSTSITPFTLVLISVLGAVWITKNVRLKEMERTRNYRRRRRNMKRRPLVRHTTFQVVNSQERIDYPYIPPQDPFDNEDEALLTFMF</sequence>
<evidence type="ECO:0000256" key="2">
    <source>
        <dbReference type="SAM" id="Phobius"/>
    </source>
</evidence>
<protein>
    <submittedName>
        <fullName evidence="3">Uncharacterized protein</fullName>
    </submittedName>
</protein>
<name>A0A0C2MFN9_THEKT</name>
<feature type="compositionally biased region" description="Acidic residues" evidence="1">
    <location>
        <begin position="247"/>
        <end position="256"/>
    </location>
</feature>
<gene>
    <name evidence="3" type="ORF">RF11_11659</name>
</gene>
<reference evidence="3 4" key="1">
    <citation type="journal article" date="2014" name="Genome Biol. Evol.">
        <title>The genome of the myxosporean Thelohanellus kitauei shows adaptations to nutrient acquisition within its fish host.</title>
        <authorList>
            <person name="Yang Y."/>
            <person name="Xiong J."/>
            <person name="Zhou Z."/>
            <person name="Huo F."/>
            <person name="Miao W."/>
            <person name="Ran C."/>
            <person name="Liu Y."/>
            <person name="Zhang J."/>
            <person name="Feng J."/>
            <person name="Wang M."/>
            <person name="Wang M."/>
            <person name="Wang L."/>
            <person name="Yao B."/>
        </authorList>
    </citation>
    <scope>NUCLEOTIDE SEQUENCE [LARGE SCALE GENOMIC DNA]</scope>
    <source>
        <strain evidence="3">Wuqing</strain>
    </source>
</reference>
<keyword evidence="2" id="KW-1133">Transmembrane helix</keyword>
<dbReference type="AlphaFoldDB" id="A0A0C2MFN9"/>
<feature type="region of interest" description="Disordered" evidence="1">
    <location>
        <begin position="195"/>
        <end position="288"/>
    </location>
</feature>
<evidence type="ECO:0000313" key="3">
    <source>
        <dbReference type="EMBL" id="KII63174.1"/>
    </source>
</evidence>
<proteinExistence type="predicted"/>